<gene>
    <name evidence="1" type="ORF">DM860_016358</name>
</gene>
<evidence type="ECO:0000313" key="1">
    <source>
        <dbReference type="EMBL" id="RAL41983.1"/>
    </source>
</evidence>
<keyword evidence="2" id="KW-1185">Reference proteome</keyword>
<sequence length="103" mass="11540">MATEGGFVVFFSSRRKLESKPPFLAPDVESSSTIFTAFHVHDAIPILVIIDDFADFFDDRYCLLSPFHYSLVPVLLVASARWKICWPAAKPGPAKAHTNSWNL</sequence>
<name>A0A328DDJ6_9ASTE</name>
<dbReference type="EMBL" id="NQVE01000182">
    <property type="protein sequence ID" value="RAL41983.1"/>
    <property type="molecule type" value="Genomic_DNA"/>
</dbReference>
<accession>A0A328DDJ6</accession>
<organism evidence="1 2">
    <name type="scientific">Cuscuta australis</name>
    <dbReference type="NCBI Taxonomy" id="267555"/>
    <lineage>
        <taxon>Eukaryota</taxon>
        <taxon>Viridiplantae</taxon>
        <taxon>Streptophyta</taxon>
        <taxon>Embryophyta</taxon>
        <taxon>Tracheophyta</taxon>
        <taxon>Spermatophyta</taxon>
        <taxon>Magnoliopsida</taxon>
        <taxon>eudicotyledons</taxon>
        <taxon>Gunneridae</taxon>
        <taxon>Pentapetalae</taxon>
        <taxon>asterids</taxon>
        <taxon>lamiids</taxon>
        <taxon>Solanales</taxon>
        <taxon>Convolvulaceae</taxon>
        <taxon>Cuscuteae</taxon>
        <taxon>Cuscuta</taxon>
        <taxon>Cuscuta subgen. Grammica</taxon>
        <taxon>Cuscuta sect. Cleistogrammica</taxon>
    </lineage>
</organism>
<proteinExistence type="predicted"/>
<reference evidence="1 2" key="1">
    <citation type="submission" date="2018-06" db="EMBL/GenBank/DDBJ databases">
        <title>The Genome of Cuscuta australis (Dodder) Provides Insight into the Evolution of Plant Parasitism.</title>
        <authorList>
            <person name="Liu H."/>
        </authorList>
    </citation>
    <scope>NUCLEOTIDE SEQUENCE [LARGE SCALE GENOMIC DNA]</scope>
    <source>
        <strain evidence="2">cv. Yunnan</strain>
        <tissue evidence="1">Vines</tissue>
    </source>
</reference>
<evidence type="ECO:0000313" key="2">
    <source>
        <dbReference type="Proteomes" id="UP000249390"/>
    </source>
</evidence>
<comment type="caution">
    <text evidence="1">The sequence shown here is derived from an EMBL/GenBank/DDBJ whole genome shotgun (WGS) entry which is preliminary data.</text>
</comment>
<dbReference type="AlphaFoldDB" id="A0A328DDJ6"/>
<dbReference type="Proteomes" id="UP000249390">
    <property type="component" value="Unassembled WGS sequence"/>
</dbReference>
<protein>
    <submittedName>
        <fullName evidence="1">Uncharacterized protein</fullName>
    </submittedName>
</protein>